<dbReference type="PROSITE" id="PS00237">
    <property type="entry name" value="G_PROTEIN_RECEP_F1_1"/>
    <property type="match status" value="1"/>
</dbReference>
<keyword evidence="12" id="KW-1185">Reference proteome</keyword>
<reference evidence="13" key="1">
    <citation type="submission" date="2025-08" db="UniProtKB">
        <authorList>
            <consortium name="RefSeq"/>
        </authorList>
    </citation>
    <scope>IDENTIFICATION</scope>
</reference>
<dbReference type="CDD" id="cd15421">
    <property type="entry name" value="7tmA_OR2T-like"/>
    <property type="match status" value="1"/>
</dbReference>
<evidence type="ECO:0000256" key="10">
    <source>
        <dbReference type="RuleBase" id="RU363047"/>
    </source>
</evidence>
<keyword evidence="9" id="KW-0675">Receptor</keyword>
<evidence type="ECO:0000256" key="1">
    <source>
        <dbReference type="ARBA" id="ARBA00004651"/>
    </source>
</evidence>
<dbReference type="PANTHER" id="PTHR26453">
    <property type="entry name" value="OLFACTORY RECEPTOR"/>
    <property type="match status" value="1"/>
</dbReference>
<evidence type="ECO:0000256" key="4">
    <source>
        <dbReference type="ARBA" id="ARBA00022692"/>
    </source>
</evidence>
<protein>
    <recommendedName>
        <fullName evidence="10">Olfactory receptor</fullName>
    </recommendedName>
</protein>
<dbReference type="InterPro" id="IPR000725">
    <property type="entry name" value="Olfact_rcpt"/>
</dbReference>
<comment type="subcellular location">
    <subcellularLocation>
        <location evidence="1 10">Cell membrane</location>
        <topology evidence="1 10">Multi-pass membrane protein</topology>
    </subcellularLocation>
</comment>
<evidence type="ECO:0000256" key="6">
    <source>
        <dbReference type="ARBA" id="ARBA00022989"/>
    </source>
</evidence>
<dbReference type="GO" id="GO:0004984">
    <property type="term" value="F:olfactory receptor activity"/>
    <property type="evidence" value="ECO:0007669"/>
    <property type="project" value="InterPro"/>
</dbReference>
<name>A0A8B7B5X9_ORYAF</name>
<dbReference type="InterPro" id="IPR000276">
    <property type="entry name" value="GPCR_Rhodpsn"/>
</dbReference>
<sequence>METANETLKTDFILLGLFPGIRHISILVFIILLIYTIAIAGNTTLILLIWVDPCLHTSMYFLLSQLSIIDLAFISSTVPKMAVNFFSGKRNISLIGCGTQIFFTLTLGIAECLLLTLMAYDRFVAICHPLKYPIIINYQVSQQMAIGSWVGGALASLVHTAYSMHFPLCGPRELHHFFCEVKAILKLSCEDISVYERGVVVTSIVVVLLPVSLILTSYTLIFLVVLRMNSPEGRNKALATCSSHLTVVTFYYGPAMLIYMRPGSSHTPILNQALFIFDTILTPMLNPLIYTLRNKEVVGALKKVLGRCTISK</sequence>
<evidence type="ECO:0000256" key="9">
    <source>
        <dbReference type="RuleBase" id="RU000688"/>
    </source>
</evidence>
<dbReference type="PRINTS" id="PR00245">
    <property type="entry name" value="OLFACTORYR"/>
</dbReference>
<organism evidence="12 13">
    <name type="scientific">Orycteropus afer afer</name>
    <dbReference type="NCBI Taxonomy" id="1230840"/>
    <lineage>
        <taxon>Eukaryota</taxon>
        <taxon>Metazoa</taxon>
        <taxon>Chordata</taxon>
        <taxon>Craniata</taxon>
        <taxon>Vertebrata</taxon>
        <taxon>Euteleostomi</taxon>
        <taxon>Mammalia</taxon>
        <taxon>Eutheria</taxon>
        <taxon>Afrotheria</taxon>
        <taxon>Tubulidentata</taxon>
        <taxon>Orycteropodidae</taxon>
        <taxon>Orycteropus</taxon>
    </lineage>
</organism>
<dbReference type="Gene3D" id="1.20.1070.10">
    <property type="entry name" value="Rhodopsin 7-helix transmembrane proteins"/>
    <property type="match status" value="1"/>
</dbReference>
<keyword evidence="8 9" id="KW-0807">Transducer</keyword>
<keyword evidence="5 10" id="KW-0552">Olfaction</keyword>
<keyword evidence="3 10" id="KW-0716">Sensory transduction</keyword>
<gene>
    <name evidence="13" type="primary">LOC103210941</name>
</gene>
<evidence type="ECO:0000313" key="12">
    <source>
        <dbReference type="Proteomes" id="UP000694850"/>
    </source>
</evidence>
<dbReference type="GeneID" id="103210941"/>
<dbReference type="FunFam" id="1.20.1070.10:FF:000008">
    <property type="entry name" value="Olfactory receptor"/>
    <property type="match status" value="1"/>
</dbReference>
<keyword evidence="2 10" id="KW-1003">Cell membrane</keyword>
<proteinExistence type="inferred from homology"/>
<feature type="transmembrane region" description="Helical" evidence="10">
    <location>
        <begin position="237"/>
        <end position="260"/>
    </location>
</feature>
<feature type="transmembrane region" description="Helical" evidence="10">
    <location>
        <begin position="200"/>
        <end position="225"/>
    </location>
</feature>
<dbReference type="RefSeq" id="XP_007955042.1">
    <property type="nucleotide sequence ID" value="XM_007956851.1"/>
</dbReference>
<evidence type="ECO:0000256" key="5">
    <source>
        <dbReference type="ARBA" id="ARBA00022725"/>
    </source>
</evidence>
<evidence type="ECO:0000256" key="8">
    <source>
        <dbReference type="ARBA" id="ARBA00023224"/>
    </source>
</evidence>
<dbReference type="Pfam" id="PF13853">
    <property type="entry name" value="7tm_4"/>
    <property type="match status" value="1"/>
</dbReference>
<feature type="transmembrane region" description="Helical" evidence="10">
    <location>
        <begin position="26"/>
        <end position="51"/>
    </location>
</feature>
<dbReference type="GO" id="GO:0004930">
    <property type="term" value="F:G protein-coupled receptor activity"/>
    <property type="evidence" value="ECO:0007669"/>
    <property type="project" value="UniProtKB-KW"/>
</dbReference>
<feature type="transmembrane region" description="Helical" evidence="10">
    <location>
        <begin position="94"/>
        <end position="120"/>
    </location>
</feature>
<evidence type="ECO:0000313" key="13">
    <source>
        <dbReference type="RefSeq" id="XP_007955042.1"/>
    </source>
</evidence>
<dbReference type="Proteomes" id="UP000694850">
    <property type="component" value="Unplaced"/>
</dbReference>
<evidence type="ECO:0000256" key="7">
    <source>
        <dbReference type="ARBA" id="ARBA00023136"/>
    </source>
</evidence>
<dbReference type="SUPFAM" id="SSF81321">
    <property type="entry name" value="Family A G protein-coupled receptor-like"/>
    <property type="match status" value="1"/>
</dbReference>
<dbReference type="PROSITE" id="PS50262">
    <property type="entry name" value="G_PROTEIN_RECEP_F1_2"/>
    <property type="match status" value="1"/>
</dbReference>
<comment type="similarity">
    <text evidence="9">Belongs to the G-protein coupled receptor 1 family.</text>
</comment>
<keyword evidence="4 9" id="KW-0812">Transmembrane</keyword>
<evidence type="ECO:0000259" key="11">
    <source>
        <dbReference type="PROSITE" id="PS50262"/>
    </source>
</evidence>
<keyword evidence="7 10" id="KW-0472">Membrane</keyword>
<feature type="domain" description="G-protein coupled receptors family 1 profile" evidence="11">
    <location>
        <begin position="41"/>
        <end position="290"/>
    </location>
</feature>
<keyword evidence="6 10" id="KW-1133">Transmembrane helix</keyword>
<keyword evidence="9" id="KW-0297">G-protein coupled receptor</keyword>
<feature type="transmembrane region" description="Helical" evidence="10">
    <location>
        <begin position="272"/>
        <end position="292"/>
    </location>
</feature>
<evidence type="ECO:0000256" key="2">
    <source>
        <dbReference type="ARBA" id="ARBA00022475"/>
    </source>
</evidence>
<dbReference type="AlphaFoldDB" id="A0A8B7B5X9"/>
<dbReference type="InterPro" id="IPR017452">
    <property type="entry name" value="GPCR_Rhodpsn_7TM"/>
</dbReference>
<dbReference type="GO" id="GO:0005886">
    <property type="term" value="C:plasma membrane"/>
    <property type="evidence" value="ECO:0007669"/>
    <property type="project" value="UniProtKB-SubCell"/>
</dbReference>
<evidence type="ECO:0000256" key="3">
    <source>
        <dbReference type="ARBA" id="ARBA00022606"/>
    </source>
</evidence>
<dbReference type="OrthoDB" id="10017003at2759"/>
<accession>A0A8B7B5X9</accession>
<dbReference type="PRINTS" id="PR00237">
    <property type="entry name" value="GPCRRHODOPSN"/>
</dbReference>